<organism evidence="3 4">
    <name type="scientific">Vreelandella olivaria</name>
    <dbReference type="NCBI Taxonomy" id="390919"/>
    <lineage>
        <taxon>Bacteria</taxon>
        <taxon>Pseudomonadati</taxon>
        <taxon>Pseudomonadota</taxon>
        <taxon>Gammaproteobacteria</taxon>
        <taxon>Oceanospirillales</taxon>
        <taxon>Halomonadaceae</taxon>
        <taxon>Vreelandella</taxon>
    </lineage>
</organism>
<keyword evidence="1" id="KW-0175">Coiled coil</keyword>
<evidence type="ECO:0000256" key="2">
    <source>
        <dbReference type="SAM" id="MobiDB-lite"/>
    </source>
</evidence>
<proteinExistence type="predicted"/>
<keyword evidence="4" id="KW-1185">Reference proteome</keyword>
<dbReference type="EMBL" id="AP019416">
    <property type="protein sequence ID" value="BBI48186.1"/>
    <property type="molecule type" value="Genomic_DNA"/>
</dbReference>
<gene>
    <name evidence="3" type="ORF">HORIV_06070</name>
</gene>
<evidence type="ECO:0000313" key="3">
    <source>
        <dbReference type="EMBL" id="BBI48186.1"/>
    </source>
</evidence>
<feature type="coiled-coil region" evidence="1">
    <location>
        <begin position="43"/>
        <end position="90"/>
    </location>
</feature>
<protein>
    <recommendedName>
        <fullName evidence="5">DUF349 domain-containing protein</fullName>
    </recommendedName>
</protein>
<sequence>MVALSKLSDEDELIRQACHNGVAAVRHQAAERIEDEEGLKRLLKEARRDRQVVRLARERLNRLRSDAQWLEAEEQQRETLLNQLEQHARAPWEPLYGGRFRHLERQWEQLTQPPSVEQEQRFHQAVLNCRKTLHDHETQEQARQQSDERREEAENTREQLLEGIEETLDGLRHASAMTVQDIDSLRAQRQLLGQRWQALSDIHPPSETMRQRYTLAIQHYDQCLEAWQRWCAVSAPIETALASGDHATLATLVSECQWPDTLTPRRCSAVPWVRVMLTTPPLAAYRGQRHTGGPWCGTRYL</sequence>
<feature type="region of interest" description="Disordered" evidence="2">
    <location>
        <begin position="135"/>
        <end position="157"/>
    </location>
</feature>
<evidence type="ECO:0000313" key="4">
    <source>
        <dbReference type="Proteomes" id="UP000289555"/>
    </source>
</evidence>
<reference evidence="4" key="1">
    <citation type="journal article" date="2019" name="Microbiol. Resour. Announc.">
        <title>Complete Genome Sequence of Halomonas olivaria, a Moderately Halophilic Bacterium Isolated from Olive Processing Effluents, Obtained by Nanopore Sequencing.</title>
        <authorList>
            <person name="Nagata S."/>
            <person name="Ii K.M."/>
            <person name="Tsukimi T."/>
            <person name="Miura M.C."/>
            <person name="Galipon J."/>
            <person name="Arakawa K."/>
        </authorList>
    </citation>
    <scope>NUCLEOTIDE SEQUENCE [LARGE SCALE GENOMIC DNA]</scope>
    <source>
        <strain evidence="4">TYRC17</strain>
    </source>
</reference>
<evidence type="ECO:0000256" key="1">
    <source>
        <dbReference type="SAM" id="Coils"/>
    </source>
</evidence>
<evidence type="ECO:0008006" key="5">
    <source>
        <dbReference type="Google" id="ProtNLM"/>
    </source>
</evidence>
<dbReference type="Proteomes" id="UP000289555">
    <property type="component" value="Chromosome"/>
</dbReference>
<accession>A0ABM7GCJ0</accession>
<name>A0ABM7GCJ0_9GAMM</name>